<dbReference type="RefSeq" id="XP_024728863.1">
    <property type="nucleotide sequence ID" value="XM_024887542.1"/>
</dbReference>
<accession>A0A2J6SMG2</accession>
<evidence type="ECO:0000313" key="2">
    <source>
        <dbReference type="Proteomes" id="UP000235371"/>
    </source>
</evidence>
<dbReference type="SUPFAM" id="SSF56601">
    <property type="entry name" value="beta-lactamase/transpeptidase-like"/>
    <property type="match status" value="1"/>
</dbReference>
<dbReference type="Gene3D" id="3.40.710.10">
    <property type="entry name" value="DD-peptidase/beta-lactamase superfamily"/>
    <property type="match status" value="1"/>
</dbReference>
<proteinExistence type="predicted"/>
<gene>
    <name evidence="1" type="ORF">K444DRAFT_669634</name>
</gene>
<organism evidence="1 2">
    <name type="scientific">Hyaloscypha bicolor E</name>
    <dbReference type="NCBI Taxonomy" id="1095630"/>
    <lineage>
        <taxon>Eukaryota</taxon>
        <taxon>Fungi</taxon>
        <taxon>Dikarya</taxon>
        <taxon>Ascomycota</taxon>
        <taxon>Pezizomycotina</taxon>
        <taxon>Leotiomycetes</taxon>
        <taxon>Helotiales</taxon>
        <taxon>Hyaloscyphaceae</taxon>
        <taxon>Hyaloscypha</taxon>
        <taxon>Hyaloscypha bicolor</taxon>
    </lineage>
</organism>
<dbReference type="OrthoDB" id="3481258at2759"/>
<dbReference type="InterPro" id="IPR012338">
    <property type="entry name" value="Beta-lactam/transpept-like"/>
</dbReference>
<protein>
    <submittedName>
        <fullName evidence="1">Uncharacterized protein</fullName>
    </submittedName>
</protein>
<dbReference type="EMBL" id="KZ613912">
    <property type="protein sequence ID" value="PMD51959.1"/>
    <property type="molecule type" value="Genomic_DNA"/>
</dbReference>
<name>A0A2J6SMG2_9HELO</name>
<dbReference type="InParanoid" id="A0A2J6SMG2"/>
<dbReference type="GeneID" id="36595618"/>
<reference evidence="1 2" key="1">
    <citation type="submission" date="2016-04" db="EMBL/GenBank/DDBJ databases">
        <title>A degradative enzymes factory behind the ericoid mycorrhizal symbiosis.</title>
        <authorList>
            <consortium name="DOE Joint Genome Institute"/>
            <person name="Martino E."/>
            <person name="Morin E."/>
            <person name="Grelet G."/>
            <person name="Kuo A."/>
            <person name="Kohler A."/>
            <person name="Daghino S."/>
            <person name="Barry K."/>
            <person name="Choi C."/>
            <person name="Cichocki N."/>
            <person name="Clum A."/>
            <person name="Copeland A."/>
            <person name="Hainaut M."/>
            <person name="Haridas S."/>
            <person name="Labutti K."/>
            <person name="Lindquist E."/>
            <person name="Lipzen A."/>
            <person name="Khouja H.-R."/>
            <person name="Murat C."/>
            <person name="Ohm R."/>
            <person name="Olson A."/>
            <person name="Spatafora J."/>
            <person name="Veneault-Fourrey C."/>
            <person name="Henrissat B."/>
            <person name="Grigoriev I."/>
            <person name="Martin F."/>
            <person name="Perotto S."/>
        </authorList>
    </citation>
    <scope>NUCLEOTIDE SEQUENCE [LARGE SCALE GENOMIC DNA]</scope>
    <source>
        <strain evidence="1 2">E</strain>
    </source>
</reference>
<keyword evidence="2" id="KW-1185">Reference proteome</keyword>
<dbReference type="AlphaFoldDB" id="A0A2J6SMG2"/>
<dbReference type="Proteomes" id="UP000235371">
    <property type="component" value="Unassembled WGS sequence"/>
</dbReference>
<sequence length="256" mass="28423">MQINGSGKQIVEPAARQTFTLEVWLDNSPLNHQAVSRYPTSAKTGYVGIEIRSPSEPLPSEDHAAVRDSSFPESLFFTSSTNSSRSKGEYADVVFVQQWGEIQYAREVPGEGSPIQELPFTGNFSTVDFTYWPDRKTYEALEFEPPRFIQGIFLACPGTVGGKGSDKHILDGQFTATFDSLVTESIDSWKVPGLSIAVIQDDEVCAKGNGFANYPDVQWKAPVSSLIRDDLVLSDPRYTEEVTVEDNFSHRSRLPE</sequence>
<evidence type="ECO:0000313" key="1">
    <source>
        <dbReference type="EMBL" id="PMD51959.1"/>
    </source>
</evidence>
<dbReference type="STRING" id="1095630.A0A2J6SMG2"/>